<comment type="caution">
    <text evidence="1">The sequence shown here is derived from an EMBL/GenBank/DDBJ whole genome shotgun (WGS) entry which is preliminary data.</text>
</comment>
<dbReference type="Proteomes" id="UP000799755">
    <property type="component" value="Unassembled WGS sequence"/>
</dbReference>
<organism evidence="1 2">
    <name type="scientific">Lindgomyces ingoldianus</name>
    <dbReference type="NCBI Taxonomy" id="673940"/>
    <lineage>
        <taxon>Eukaryota</taxon>
        <taxon>Fungi</taxon>
        <taxon>Dikarya</taxon>
        <taxon>Ascomycota</taxon>
        <taxon>Pezizomycotina</taxon>
        <taxon>Dothideomycetes</taxon>
        <taxon>Pleosporomycetidae</taxon>
        <taxon>Pleosporales</taxon>
        <taxon>Lindgomycetaceae</taxon>
        <taxon>Lindgomyces</taxon>
    </lineage>
</organism>
<accession>A0ACB6Q9X9</accession>
<evidence type="ECO:0000313" key="1">
    <source>
        <dbReference type="EMBL" id="KAF2462922.1"/>
    </source>
</evidence>
<keyword evidence="2" id="KW-1185">Reference proteome</keyword>
<dbReference type="EMBL" id="MU003557">
    <property type="protein sequence ID" value="KAF2462922.1"/>
    <property type="molecule type" value="Genomic_DNA"/>
</dbReference>
<protein>
    <submittedName>
        <fullName evidence="1">Uncharacterized protein</fullName>
    </submittedName>
</protein>
<name>A0ACB6Q9X9_9PLEO</name>
<reference evidence="1" key="1">
    <citation type="journal article" date="2020" name="Stud. Mycol.">
        <title>101 Dothideomycetes genomes: a test case for predicting lifestyles and emergence of pathogens.</title>
        <authorList>
            <person name="Haridas S."/>
            <person name="Albert R."/>
            <person name="Binder M."/>
            <person name="Bloem J."/>
            <person name="Labutti K."/>
            <person name="Salamov A."/>
            <person name="Andreopoulos B."/>
            <person name="Baker S."/>
            <person name="Barry K."/>
            <person name="Bills G."/>
            <person name="Bluhm B."/>
            <person name="Cannon C."/>
            <person name="Castanera R."/>
            <person name="Culley D."/>
            <person name="Daum C."/>
            <person name="Ezra D."/>
            <person name="Gonzalez J."/>
            <person name="Henrissat B."/>
            <person name="Kuo A."/>
            <person name="Liang C."/>
            <person name="Lipzen A."/>
            <person name="Lutzoni F."/>
            <person name="Magnuson J."/>
            <person name="Mondo S."/>
            <person name="Nolan M."/>
            <person name="Ohm R."/>
            <person name="Pangilinan J."/>
            <person name="Park H.-J."/>
            <person name="Ramirez L."/>
            <person name="Alfaro M."/>
            <person name="Sun H."/>
            <person name="Tritt A."/>
            <person name="Yoshinaga Y."/>
            <person name="Zwiers L.-H."/>
            <person name="Turgeon B."/>
            <person name="Goodwin S."/>
            <person name="Spatafora J."/>
            <person name="Crous P."/>
            <person name="Grigoriev I."/>
        </authorList>
    </citation>
    <scope>NUCLEOTIDE SEQUENCE</scope>
    <source>
        <strain evidence="1">ATCC 200398</strain>
    </source>
</reference>
<sequence length="544" mass="60852">MGRLVTDDDIGLKVLREAPAEAEAAQIIDIVAVHGLGAHPDDSWCKNEGTRESPRWVNWLKEESMLPAAAPNARIMRYGYQSQWFGKEAMQQSASTVAERLLGALKRKRKDISFRPLLFVAHCFGGLVVLKALLEAEQYPSEWPGVFLSTTGLVFFGTPFRGAGGMNQIDMLEAAWREYDNDQVQPTALEVLQPGNAYLQEVVDGFLKKMRGQTNKTQIACFYELKASDVGKIVGGQSRTRFVVSESSGCLDLSDSTGKYSLSRTHFNMNRFGKATEEDFETVADVIKGIVNESPKLIWGRSQYHSKHKIDFSLQGMPIVGKFIQRDAEMQELEKLLISNITTTSRQKVVVLHGLGGIGKTQLAAEFARNHYHVFSSVFWLDGESEASLKQSFTSMMQRLPQDELTADSVEMLKRTTIDTAVAVHECLRWLSLATNQHWLLIFDNVDRDYYDKDDVQAYNVKMYFPSTDYGSILITSRRASLQRLGTGLKVGTVEMEQARAILESNAGSVIKDADVVLERLSGLPLALTQAGSYMQETNMEDFH</sequence>
<gene>
    <name evidence="1" type="ORF">BDR25DRAFT_117683</name>
</gene>
<evidence type="ECO:0000313" key="2">
    <source>
        <dbReference type="Proteomes" id="UP000799755"/>
    </source>
</evidence>
<proteinExistence type="predicted"/>